<sequence>MAARKKVVEELTKEIIIAEANRQFLNKDYHHVSMRAIAKELDCSHGAIYYHFANKAELFYAVISQYFDEVNALLKSAFLAEGDSRSKTMAVFTGFIEFGLNHQSQYQFMFMMRNNEVDPLAQKAANESYEQFAQTLQQIHQQKLSIAKIYSVFISLHGFVSFFHGGVENYNEAKETAIMHSKFLLDALE</sequence>
<proteinExistence type="predicted"/>
<dbReference type="PROSITE" id="PS50977">
    <property type="entry name" value="HTH_TETR_2"/>
    <property type="match status" value="1"/>
</dbReference>
<evidence type="ECO:0000256" key="4">
    <source>
        <dbReference type="PROSITE-ProRule" id="PRU00335"/>
    </source>
</evidence>
<dbReference type="Proteomes" id="UP001056756">
    <property type="component" value="Chromosome"/>
</dbReference>
<dbReference type="InterPro" id="IPR009057">
    <property type="entry name" value="Homeodomain-like_sf"/>
</dbReference>
<evidence type="ECO:0000256" key="1">
    <source>
        <dbReference type="ARBA" id="ARBA00023015"/>
    </source>
</evidence>
<dbReference type="Pfam" id="PF00440">
    <property type="entry name" value="TetR_N"/>
    <property type="match status" value="1"/>
</dbReference>
<dbReference type="InterPro" id="IPR025996">
    <property type="entry name" value="MT1864/Rv1816-like_C"/>
</dbReference>
<dbReference type="Gene3D" id="1.10.357.10">
    <property type="entry name" value="Tetracycline Repressor, domain 2"/>
    <property type="match status" value="1"/>
</dbReference>
<gene>
    <name evidence="6" type="ORF">NAG76_08830</name>
</gene>
<name>A0A9J6ZJC2_9BACL</name>
<keyword evidence="3" id="KW-0804">Transcription</keyword>
<evidence type="ECO:0000259" key="5">
    <source>
        <dbReference type="PROSITE" id="PS50977"/>
    </source>
</evidence>
<feature type="DNA-binding region" description="H-T-H motif" evidence="4">
    <location>
        <begin position="33"/>
        <end position="52"/>
    </location>
</feature>
<dbReference type="InterPro" id="IPR036271">
    <property type="entry name" value="Tet_transcr_reg_TetR-rel_C_sf"/>
</dbReference>
<evidence type="ECO:0000313" key="6">
    <source>
        <dbReference type="EMBL" id="URN96301.1"/>
    </source>
</evidence>
<accession>A0A9J6ZJC2</accession>
<evidence type="ECO:0000256" key="2">
    <source>
        <dbReference type="ARBA" id="ARBA00023125"/>
    </source>
</evidence>
<dbReference type="PANTHER" id="PTHR43479:SF11">
    <property type="entry name" value="ACREF_ENVCD OPERON REPRESSOR-RELATED"/>
    <property type="match status" value="1"/>
</dbReference>
<dbReference type="GO" id="GO:0003677">
    <property type="term" value="F:DNA binding"/>
    <property type="evidence" value="ECO:0007669"/>
    <property type="project" value="UniProtKB-UniRule"/>
</dbReference>
<keyword evidence="2 4" id="KW-0238">DNA-binding</keyword>
<dbReference type="InterPro" id="IPR001647">
    <property type="entry name" value="HTH_TetR"/>
</dbReference>
<dbReference type="PANTHER" id="PTHR43479">
    <property type="entry name" value="ACREF/ENVCD OPERON REPRESSOR-RELATED"/>
    <property type="match status" value="1"/>
</dbReference>
<dbReference type="InterPro" id="IPR050624">
    <property type="entry name" value="HTH-type_Tx_Regulator"/>
</dbReference>
<protein>
    <submittedName>
        <fullName evidence="6">TetR/AcrR family transcriptional regulator</fullName>
    </submittedName>
</protein>
<keyword evidence="1" id="KW-0805">Transcription regulation</keyword>
<evidence type="ECO:0000313" key="7">
    <source>
        <dbReference type="Proteomes" id="UP001056756"/>
    </source>
</evidence>
<reference evidence="6" key="1">
    <citation type="submission" date="2022-05" db="EMBL/GenBank/DDBJ databases">
        <title>Novel bacterial taxa in a minimal lignocellulolytic consortium and its capacity to transform plastics disclosed by genome-resolved metagenomics.</title>
        <authorList>
            <person name="Rodriguez C.A.D."/>
            <person name="Diaz-Garcia L."/>
            <person name="Herrera K."/>
            <person name="Tarazona N.A."/>
            <person name="Sproer C."/>
            <person name="Overmann J."/>
            <person name="Jimenez D.J."/>
        </authorList>
    </citation>
    <scope>NUCLEOTIDE SEQUENCE</scope>
    <source>
        <strain evidence="6">MAG5</strain>
    </source>
</reference>
<dbReference type="KEGG" id="plig:NAG76_08830"/>
<dbReference type="AlphaFoldDB" id="A0A9J6ZJC2"/>
<evidence type="ECO:0000256" key="3">
    <source>
        <dbReference type="ARBA" id="ARBA00023163"/>
    </source>
</evidence>
<dbReference type="PRINTS" id="PR00455">
    <property type="entry name" value="HTHTETR"/>
</dbReference>
<dbReference type="SUPFAM" id="SSF48498">
    <property type="entry name" value="Tetracyclin repressor-like, C-terminal domain"/>
    <property type="match status" value="1"/>
</dbReference>
<dbReference type="SUPFAM" id="SSF46689">
    <property type="entry name" value="Homeodomain-like"/>
    <property type="match status" value="1"/>
</dbReference>
<feature type="domain" description="HTH tetR-type" evidence="5">
    <location>
        <begin position="10"/>
        <end position="70"/>
    </location>
</feature>
<organism evidence="6 7">
    <name type="scientific">Candidatus Pristimantibacillus lignocellulolyticus</name>
    <dbReference type="NCBI Taxonomy" id="2994561"/>
    <lineage>
        <taxon>Bacteria</taxon>
        <taxon>Bacillati</taxon>
        <taxon>Bacillota</taxon>
        <taxon>Bacilli</taxon>
        <taxon>Bacillales</taxon>
        <taxon>Paenibacillaceae</taxon>
        <taxon>Candidatus Pristimantibacillus</taxon>
    </lineage>
</organism>
<dbReference type="Pfam" id="PF13305">
    <property type="entry name" value="TetR_C_33"/>
    <property type="match status" value="1"/>
</dbReference>
<dbReference type="EMBL" id="CP097899">
    <property type="protein sequence ID" value="URN96301.1"/>
    <property type="molecule type" value="Genomic_DNA"/>
</dbReference>